<keyword evidence="3" id="KW-1185">Reference proteome</keyword>
<proteinExistence type="predicted"/>
<evidence type="ECO:0000313" key="3">
    <source>
        <dbReference type="Proteomes" id="UP001348805"/>
    </source>
</evidence>
<dbReference type="EMBL" id="OR769219">
    <property type="protein sequence ID" value="WQJ51345.1"/>
    <property type="molecule type" value="Genomic_DNA"/>
</dbReference>
<name>A0ABZ0Z2U1_9CAUD</name>
<sequence length="193" mass="21870">MDKKKLYENIITSIAKSVKTKINESYSNSSDSYSETIDTEGEKLTVVIGDPCYVLDKDIYENCWGPDYEDGIIIDDNNIIGFVHGTAFGDGSYDSMSGKTYGVDSGALGIFDSSYCKDLNELRNDDDVKVIDVHDADSHTIKLSYEDGTFTFYIDNDNVEEIYTGDPQEDEEYDEESDSDDYFYDENDDEDLY</sequence>
<evidence type="ECO:0000256" key="1">
    <source>
        <dbReference type="SAM" id="MobiDB-lite"/>
    </source>
</evidence>
<feature type="region of interest" description="Disordered" evidence="1">
    <location>
        <begin position="164"/>
        <end position="193"/>
    </location>
</feature>
<evidence type="ECO:0000313" key="2">
    <source>
        <dbReference type="EMBL" id="WQJ51345.1"/>
    </source>
</evidence>
<accession>A0ABZ0Z2U1</accession>
<organism evidence="2 3">
    <name type="scientific">phage Lak_Megaphage_RVC_AP3_GC26</name>
    <dbReference type="NCBI Taxonomy" id="3109225"/>
    <lineage>
        <taxon>Viruses</taxon>
        <taxon>Duplodnaviria</taxon>
        <taxon>Heunggongvirae</taxon>
        <taxon>Uroviricota</taxon>
        <taxon>Caudoviricetes</taxon>
        <taxon>Caudoviricetes code 15 clade</taxon>
    </lineage>
</organism>
<dbReference type="Proteomes" id="UP001348805">
    <property type="component" value="Segment"/>
</dbReference>
<reference evidence="2 3" key="1">
    <citation type="submission" date="2023-11" db="EMBL/GenBank/DDBJ databases">
        <authorList>
            <person name="Cook R."/>
            <person name="Crisci M."/>
            <person name="Pye H."/>
            <person name="Adriaenssens E."/>
            <person name="Santini J."/>
        </authorList>
    </citation>
    <scope>NUCLEOTIDE SEQUENCE [LARGE SCALE GENOMIC DNA]</scope>
    <source>
        <strain evidence="2">Lak_Megaphage_RVC_AP3_GC26</strain>
    </source>
</reference>
<feature type="compositionally biased region" description="Acidic residues" evidence="1">
    <location>
        <begin position="167"/>
        <end position="193"/>
    </location>
</feature>
<protein>
    <submittedName>
        <fullName evidence="2">Uncharacterized protein</fullName>
    </submittedName>
</protein>